<feature type="coiled-coil region" evidence="1">
    <location>
        <begin position="27"/>
        <end position="54"/>
    </location>
</feature>
<dbReference type="AlphaFoldDB" id="A0A7X8XXX2"/>
<dbReference type="EMBL" id="JABAIL010000007">
    <property type="protein sequence ID" value="NLR93543.1"/>
    <property type="molecule type" value="Genomic_DNA"/>
</dbReference>
<accession>A0A7X8XXX2</accession>
<protein>
    <submittedName>
        <fullName evidence="2">Uncharacterized protein</fullName>
    </submittedName>
</protein>
<evidence type="ECO:0000256" key="1">
    <source>
        <dbReference type="SAM" id="Coils"/>
    </source>
</evidence>
<proteinExistence type="predicted"/>
<dbReference type="RefSeq" id="WP_168884259.1">
    <property type="nucleotide sequence ID" value="NZ_JABAIL010000007.1"/>
</dbReference>
<comment type="caution">
    <text evidence="2">The sequence shown here is derived from an EMBL/GenBank/DDBJ whole genome shotgun (WGS) entry which is preliminary data.</text>
</comment>
<sequence>MEQLTHKHKGLILTFDLNDCWEVFHILNHDRDEADALQRQIDALMRNADVDESEFVFLGIAYIVEQIFQNNIFKMTHSAFPREFFDHTYIEVDGETADIHIELVDDLSRAGAVAIMQYLMGFEKIDFLLKVEND</sequence>
<dbReference type="Proteomes" id="UP000585050">
    <property type="component" value="Unassembled WGS sequence"/>
</dbReference>
<evidence type="ECO:0000313" key="2">
    <source>
        <dbReference type="EMBL" id="NLR93543.1"/>
    </source>
</evidence>
<organism evidence="2 3">
    <name type="scientific">Flammeovirga agarivorans</name>
    <dbReference type="NCBI Taxonomy" id="2726742"/>
    <lineage>
        <taxon>Bacteria</taxon>
        <taxon>Pseudomonadati</taxon>
        <taxon>Bacteroidota</taxon>
        <taxon>Cytophagia</taxon>
        <taxon>Cytophagales</taxon>
        <taxon>Flammeovirgaceae</taxon>
        <taxon>Flammeovirga</taxon>
    </lineage>
</organism>
<keyword evidence="3" id="KW-1185">Reference proteome</keyword>
<keyword evidence="1" id="KW-0175">Coiled coil</keyword>
<evidence type="ECO:0000313" key="3">
    <source>
        <dbReference type="Proteomes" id="UP000585050"/>
    </source>
</evidence>
<reference evidence="2 3" key="1">
    <citation type="submission" date="2020-04" db="EMBL/GenBank/DDBJ databases">
        <title>Flammeovirga sp. SR4, a novel species isolated from seawater.</title>
        <authorList>
            <person name="Wang X."/>
        </authorList>
    </citation>
    <scope>NUCLEOTIDE SEQUENCE [LARGE SCALE GENOMIC DNA]</scope>
    <source>
        <strain evidence="2 3">SR4</strain>
    </source>
</reference>
<gene>
    <name evidence="2" type="ORF">HGP29_20260</name>
</gene>
<name>A0A7X8XXX2_9BACT</name>